<name>A0A6G1XBB2_9BACI</name>
<evidence type="ECO:0000256" key="1">
    <source>
        <dbReference type="ARBA" id="ARBA00022679"/>
    </source>
</evidence>
<dbReference type="PANTHER" id="PTHR11364:SF27">
    <property type="entry name" value="SULFURTRANSFERASE"/>
    <property type="match status" value="1"/>
</dbReference>
<keyword evidence="1 4" id="KW-0808">Transferase</keyword>
<dbReference type="AlphaFoldDB" id="A0A6G1XBB2"/>
<dbReference type="Proteomes" id="UP000480185">
    <property type="component" value="Unassembled WGS sequence"/>
</dbReference>
<dbReference type="PROSITE" id="PS00380">
    <property type="entry name" value="RHODANESE_1"/>
    <property type="match status" value="1"/>
</dbReference>
<dbReference type="PANTHER" id="PTHR11364">
    <property type="entry name" value="THIOSULFATE SULFERTANSFERASE"/>
    <property type="match status" value="1"/>
</dbReference>
<dbReference type="Pfam" id="PF00581">
    <property type="entry name" value="Rhodanese"/>
    <property type="match status" value="2"/>
</dbReference>
<dbReference type="RefSeq" id="WP_153730173.1">
    <property type="nucleotide sequence ID" value="NZ_WJNH01000019.1"/>
</dbReference>
<dbReference type="GO" id="GO:0004792">
    <property type="term" value="F:thiosulfate-cyanide sulfurtransferase activity"/>
    <property type="evidence" value="ECO:0007669"/>
    <property type="project" value="InterPro"/>
</dbReference>
<dbReference type="SUPFAM" id="SSF52821">
    <property type="entry name" value="Rhodanese/Cell cycle control phosphatase"/>
    <property type="match status" value="2"/>
</dbReference>
<sequence>MKFIKDATWAYKKWQTGEDVIFVDCRFDLKDPLKGKQEFETDHLPGAVYFDLDQDLSSEVRSTGGRHPLPDIKQFVQKVQNAGISNDTTVIAYDQGHPFASRFCWLMTYLGHEKTYVINRGYQEWVDQGYPTETETKAKEKGDFQPTIQTNLAVNQQYVKENRTNPNTALIDSRSFERYAGNREPIDAKAGHIPGAEHYDWVNLFTEKGYWKESSDLKKHFEGLVNYEEIIVYCGSGVTATPNVIGLWEAQLPNVKLYVGSWSDWISNPANPIETTT</sequence>
<accession>A0A6G1XBB2</accession>
<gene>
    <name evidence="4" type="ORF">GH754_18770</name>
</gene>
<reference evidence="4 5" key="1">
    <citation type="submission" date="2019-11" db="EMBL/GenBank/DDBJ databases">
        <authorList>
            <person name="Li J."/>
        </authorList>
    </citation>
    <scope>NUCLEOTIDE SEQUENCE [LARGE SCALE GENOMIC DNA]</scope>
    <source>
        <strain evidence="4 5">J4</strain>
    </source>
</reference>
<dbReference type="InterPro" id="IPR001763">
    <property type="entry name" value="Rhodanese-like_dom"/>
</dbReference>
<dbReference type="EMBL" id="WJNH01000019">
    <property type="protein sequence ID" value="MRG88301.1"/>
    <property type="molecule type" value="Genomic_DNA"/>
</dbReference>
<evidence type="ECO:0000313" key="4">
    <source>
        <dbReference type="EMBL" id="MRG88301.1"/>
    </source>
</evidence>
<protein>
    <submittedName>
        <fullName evidence="4">Sulfurtransferase</fullName>
    </submittedName>
</protein>
<keyword evidence="2" id="KW-0677">Repeat</keyword>
<proteinExistence type="predicted"/>
<dbReference type="OrthoDB" id="9770030at2"/>
<evidence type="ECO:0000313" key="5">
    <source>
        <dbReference type="Proteomes" id="UP000480185"/>
    </source>
</evidence>
<dbReference type="InterPro" id="IPR045078">
    <property type="entry name" value="TST/MPST-like"/>
</dbReference>
<evidence type="ECO:0000259" key="3">
    <source>
        <dbReference type="PROSITE" id="PS50206"/>
    </source>
</evidence>
<feature type="domain" description="Rhodanese" evidence="3">
    <location>
        <begin position="164"/>
        <end position="274"/>
    </location>
</feature>
<keyword evidence="5" id="KW-1185">Reference proteome</keyword>
<dbReference type="PROSITE" id="PS50206">
    <property type="entry name" value="RHODANESE_3"/>
    <property type="match status" value="2"/>
</dbReference>
<dbReference type="Gene3D" id="3.40.250.10">
    <property type="entry name" value="Rhodanese-like domain"/>
    <property type="match status" value="2"/>
</dbReference>
<dbReference type="CDD" id="cd01448">
    <property type="entry name" value="TST_Repeat_1"/>
    <property type="match status" value="1"/>
</dbReference>
<dbReference type="InterPro" id="IPR001307">
    <property type="entry name" value="Thiosulphate_STrfase_CS"/>
</dbReference>
<organism evidence="4 5">
    <name type="scientific">Salinibacillus xinjiangensis</name>
    <dbReference type="NCBI Taxonomy" id="1229268"/>
    <lineage>
        <taxon>Bacteria</taxon>
        <taxon>Bacillati</taxon>
        <taxon>Bacillota</taxon>
        <taxon>Bacilli</taxon>
        <taxon>Bacillales</taxon>
        <taxon>Bacillaceae</taxon>
        <taxon>Salinibacillus</taxon>
    </lineage>
</organism>
<feature type="domain" description="Rhodanese" evidence="3">
    <location>
        <begin position="16"/>
        <end position="134"/>
    </location>
</feature>
<comment type="caution">
    <text evidence="4">The sequence shown here is derived from an EMBL/GenBank/DDBJ whole genome shotgun (WGS) entry which is preliminary data.</text>
</comment>
<dbReference type="SMART" id="SM00450">
    <property type="entry name" value="RHOD"/>
    <property type="match status" value="2"/>
</dbReference>
<evidence type="ECO:0000256" key="2">
    <source>
        <dbReference type="ARBA" id="ARBA00022737"/>
    </source>
</evidence>
<dbReference type="InterPro" id="IPR036873">
    <property type="entry name" value="Rhodanese-like_dom_sf"/>
</dbReference>
<dbReference type="CDD" id="cd01449">
    <property type="entry name" value="TST_Repeat_2"/>
    <property type="match status" value="1"/>
</dbReference>